<dbReference type="RefSeq" id="XP_016606502.1">
    <property type="nucleotide sequence ID" value="XM_016754366.1"/>
</dbReference>
<sequence length="328" mass="36131">MGTPNARDLNARLMFASCMLDFGCYLPLSLYIQRSVDLFTECIQILEGAGTAYLSTWGASAAQFGLGRAKMELVRSRYTDLDDEDDDQENGNGESHYVIPQDELALVESAKATLAKGLASVKNDAEAYARQCIYAAGLFRDYAAVQRQRPTSKRSSTNLLSTLRTALDYLQQAESASGPSVTSNVHALGLRGACLYYLADHYANGEAEADRKETSKYVTEAEAALKSAVTLWDKMPDKQDEHGTEYLQLWGQTLILLSTIEPDEEEAVQYFETGVSTLKRAYQLDPGNDDLEEQLEMLGAMDGGHGDEDEDGSLHGDENGQEQEQDKE</sequence>
<dbReference type="AlphaFoldDB" id="A0A0L0HB73"/>
<dbReference type="STRING" id="645134.A0A0L0HB73"/>
<keyword evidence="3" id="KW-1185">Reference proteome</keyword>
<dbReference type="GeneID" id="27689489"/>
<dbReference type="Proteomes" id="UP000053201">
    <property type="component" value="Unassembled WGS sequence"/>
</dbReference>
<proteinExistence type="predicted"/>
<reference evidence="2 3" key="1">
    <citation type="submission" date="2009-08" db="EMBL/GenBank/DDBJ databases">
        <title>The Genome Sequence of Spizellomyces punctatus strain DAOM BR117.</title>
        <authorList>
            <consortium name="The Broad Institute Genome Sequencing Platform"/>
            <person name="Russ C."/>
            <person name="Cuomo C."/>
            <person name="Shea T."/>
            <person name="Young S.K."/>
            <person name="Zeng Q."/>
            <person name="Koehrsen M."/>
            <person name="Haas B."/>
            <person name="Borodovsky M."/>
            <person name="Guigo R."/>
            <person name="Alvarado L."/>
            <person name="Berlin A."/>
            <person name="Bochicchio J."/>
            <person name="Borenstein D."/>
            <person name="Chapman S."/>
            <person name="Chen Z."/>
            <person name="Engels R."/>
            <person name="Freedman E."/>
            <person name="Gellesch M."/>
            <person name="Goldberg J."/>
            <person name="Griggs A."/>
            <person name="Gujja S."/>
            <person name="Heiman D."/>
            <person name="Hepburn T."/>
            <person name="Howarth C."/>
            <person name="Jen D."/>
            <person name="Larson L."/>
            <person name="Lewis B."/>
            <person name="Mehta T."/>
            <person name="Park D."/>
            <person name="Pearson M."/>
            <person name="Roberts A."/>
            <person name="Saif S."/>
            <person name="Shenoy N."/>
            <person name="Sisk P."/>
            <person name="Stolte C."/>
            <person name="Sykes S."/>
            <person name="Thomson T."/>
            <person name="Walk T."/>
            <person name="White J."/>
            <person name="Yandava C."/>
            <person name="Burger G."/>
            <person name="Gray M.W."/>
            <person name="Holland P.W.H."/>
            <person name="King N."/>
            <person name="Lang F.B.F."/>
            <person name="Roger A.J."/>
            <person name="Ruiz-Trillo I."/>
            <person name="Lander E."/>
            <person name="Nusbaum C."/>
        </authorList>
    </citation>
    <scope>NUCLEOTIDE SEQUENCE [LARGE SCALE GENOMIC DNA]</scope>
    <source>
        <strain evidence="2 3">DAOM BR117</strain>
    </source>
</reference>
<dbReference type="Gene3D" id="1.25.40.10">
    <property type="entry name" value="Tetratricopeptide repeat domain"/>
    <property type="match status" value="1"/>
</dbReference>
<dbReference type="InterPro" id="IPR011990">
    <property type="entry name" value="TPR-like_helical_dom_sf"/>
</dbReference>
<name>A0A0L0HB73_SPIPD</name>
<dbReference type="InParanoid" id="A0A0L0HB73"/>
<feature type="region of interest" description="Disordered" evidence="1">
    <location>
        <begin position="295"/>
        <end position="328"/>
    </location>
</feature>
<evidence type="ECO:0000313" key="3">
    <source>
        <dbReference type="Proteomes" id="UP000053201"/>
    </source>
</evidence>
<dbReference type="EMBL" id="KQ257460">
    <property type="protein sequence ID" value="KNC98462.1"/>
    <property type="molecule type" value="Genomic_DNA"/>
</dbReference>
<gene>
    <name evidence="2" type="ORF">SPPG_06162</name>
</gene>
<accession>A0A0L0HB73</accession>
<evidence type="ECO:0000256" key="1">
    <source>
        <dbReference type="SAM" id="MobiDB-lite"/>
    </source>
</evidence>
<feature type="compositionally biased region" description="Basic and acidic residues" evidence="1">
    <location>
        <begin position="312"/>
        <end position="328"/>
    </location>
</feature>
<protein>
    <submittedName>
        <fullName evidence="2">Uncharacterized protein</fullName>
    </submittedName>
</protein>
<organism evidence="2 3">
    <name type="scientific">Spizellomyces punctatus (strain DAOM BR117)</name>
    <dbReference type="NCBI Taxonomy" id="645134"/>
    <lineage>
        <taxon>Eukaryota</taxon>
        <taxon>Fungi</taxon>
        <taxon>Fungi incertae sedis</taxon>
        <taxon>Chytridiomycota</taxon>
        <taxon>Chytridiomycota incertae sedis</taxon>
        <taxon>Chytridiomycetes</taxon>
        <taxon>Spizellomycetales</taxon>
        <taxon>Spizellomycetaceae</taxon>
        <taxon>Spizellomyces</taxon>
    </lineage>
</organism>
<dbReference type="VEuPathDB" id="FungiDB:SPPG_06162"/>
<evidence type="ECO:0000313" key="2">
    <source>
        <dbReference type="EMBL" id="KNC98462.1"/>
    </source>
</evidence>
<dbReference type="OrthoDB" id="5573535at2759"/>